<evidence type="ECO:0000313" key="2">
    <source>
        <dbReference type="EnsemblMetazoa" id="GMOY000163-PA"/>
    </source>
</evidence>
<dbReference type="STRING" id="37546.A0A1B0F9J5"/>
<dbReference type="GO" id="GO:0006072">
    <property type="term" value="P:glycerol-3-phosphate metabolic process"/>
    <property type="evidence" value="ECO:0007669"/>
    <property type="project" value="TreeGrafter"/>
</dbReference>
<proteinExistence type="predicted"/>
<dbReference type="GO" id="GO:0031966">
    <property type="term" value="C:mitochondrial membrane"/>
    <property type="evidence" value="ECO:0007669"/>
    <property type="project" value="TreeGrafter"/>
</dbReference>
<dbReference type="GO" id="GO:0006631">
    <property type="term" value="P:fatty acid metabolic process"/>
    <property type="evidence" value="ECO:0007669"/>
    <property type="project" value="TreeGrafter"/>
</dbReference>
<dbReference type="Pfam" id="PF19277">
    <property type="entry name" value="GPAT_C"/>
    <property type="match status" value="1"/>
</dbReference>
<accession>A0A1B0F9J5</accession>
<dbReference type="AlphaFoldDB" id="A0A1B0F9J5"/>
<dbReference type="InterPro" id="IPR045520">
    <property type="entry name" value="GPAT/DHAPAT_C"/>
</dbReference>
<sequence length="417" mass="47795">MVCALKESFSSKQANWIKEPVQAAANFEDGLYVQAVLEVIRKSSVTKSWQRVRINCDSPSNQGQIVRFVRMSTIEDTTKLPRTVPAMLPIQQMLLSLFGSVMGHNVEFSKEVGRARIGKPCMPKGGILSVIVDAFMDLSIPNTLLVSVSVNYERLVDENFVREKQIPESFVKAISSIWKALNSKYGLMRIEFNEPYFIEELVQSYNKIAKEDDSVKIYKPSPRTLQHNQSTSSLFGQVDNVDKFKGRHVDFSLNLLFVADNDQTVRDDCSLHFFRILAYYSNKLAPHFALQSIVLSTFHNLLLKHINMLEENLTFTEPFICCKKLIEAAIDNCEVYRYEYMLYKPTQTLEHVLESAIDELIVQGIIKTKQTENEPESVMESRRIARNLATYLGEDNVYDDMSDNRHDFLDVDDVEEP</sequence>
<dbReference type="Proteomes" id="UP000092444">
    <property type="component" value="Unassembled WGS sequence"/>
</dbReference>
<name>A0A1B0F9J5_GLOMM</name>
<dbReference type="EMBL" id="CCAG010019949">
    <property type="status" value="NOT_ANNOTATED_CDS"/>
    <property type="molecule type" value="Genomic_DNA"/>
</dbReference>
<dbReference type="VEuPathDB" id="VectorBase:GMOY000163"/>
<feature type="domain" description="GPAT/DHAPAT C-terminal" evidence="1">
    <location>
        <begin position="277"/>
        <end position="377"/>
    </location>
</feature>
<evidence type="ECO:0000259" key="1">
    <source>
        <dbReference type="Pfam" id="PF19277"/>
    </source>
</evidence>
<dbReference type="PANTHER" id="PTHR12563:SF23">
    <property type="entry name" value="BCDNA.GH07066"/>
    <property type="match status" value="1"/>
</dbReference>
<dbReference type="GO" id="GO:0019432">
    <property type="term" value="P:triglyceride biosynthetic process"/>
    <property type="evidence" value="ECO:0007669"/>
    <property type="project" value="TreeGrafter"/>
</dbReference>
<dbReference type="EnsemblMetazoa" id="GMOY000163-RA">
    <property type="protein sequence ID" value="GMOY000163-PA"/>
    <property type="gene ID" value="GMOY000163"/>
</dbReference>
<organism evidence="2 3">
    <name type="scientific">Glossina morsitans morsitans</name>
    <name type="common">Savannah tsetse fly</name>
    <dbReference type="NCBI Taxonomy" id="37546"/>
    <lineage>
        <taxon>Eukaryota</taxon>
        <taxon>Metazoa</taxon>
        <taxon>Ecdysozoa</taxon>
        <taxon>Arthropoda</taxon>
        <taxon>Hexapoda</taxon>
        <taxon>Insecta</taxon>
        <taxon>Pterygota</taxon>
        <taxon>Neoptera</taxon>
        <taxon>Endopterygota</taxon>
        <taxon>Diptera</taxon>
        <taxon>Brachycera</taxon>
        <taxon>Muscomorpha</taxon>
        <taxon>Hippoboscoidea</taxon>
        <taxon>Glossinidae</taxon>
        <taxon>Glossina</taxon>
    </lineage>
</organism>
<protein>
    <recommendedName>
        <fullName evidence="1">GPAT/DHAPAT C-terminal domain-containing protein</fullName>
    </recommendedName>
</protein>
<dbReference type="GO" id="GO:0008654">
    <property type="term" value="P:phospholipid biosynthetic process"/>
    <property type="evidence" value="ECO:0007669"/>
    <property type="project" value="TreeGrafter"/>
</dbReference>
<reference evidence="2" key="1">
    <citation type="submission" date="2020-05" db="UniProtKB">
        <authorList>
            <consortium name="EnsemblMetazoa"/>
        </authorList>
    </citation>
    <scope>IDENTIFICATION</scope>
    <source>
        <strain evidence="2">Yale</strain>
    </source>
</reference>
<dbReference type="PhylomeDB" id="A0A1B0F9J5"/>
<keyword evidence="3" id="KW-1185">Reference proteome</keyword>
<dbReference type="GO" id="GO:0004366">
    <property type="term" value="F:glycerol-3-phosphate O-acyltransferase activity"/>
    <property type="evidence" value="ECO:0007669"/>
    <property type="project" value="TreeGrafter"/>
</dbReference>
<evidence type="ECO:0000313" key="3">
    <source>
        <dbReference type="Proteomes" id="UP000092444"/>
    </source>
</evidence>
<dbReference type="InterPro" id="IPR022284">
    <property type="entry name" value="GPAT/DHAPAT"/>
</dbReference>
<dbReference type="PANTHER" id="PTHR12563">
    <property type="entry name" value="GLYCEROL-3-PHOSPHATE ACYLTRANSFERASE"/>
    <property type="match status" value="1"/>
</dbReference>